<dbReference type="RefSeq" id="WP_044247877.1">
    <property type="nucleotide sequence ID" value="NZ_ASRX01000063.1"/>
</dbReference>
<proteinExistence type="predicted"/>
<accession>A0A017T0Z3</accession>
<evidence type="ECO:0000313" key="3">
    <source>
        <dbReference type="Proteomes" id="UP000019678"/>
    </source>
</evidence>
<dbReference type="Gene3D" id="1.25.40.10">
    <property type="entry name" value="Tetratricopeptide repeat domain"/>
    <property type="match status" value="1"/>
</dbReference>
<dbReference type="EMBL" id="ASRX01000063">
    <property type="protein sequence ID" value="EYF02226.1"/>
    <property type="molecule type" value="Genomic_DNA"/>
</dbReference>
<keyword evidence="3" id="KW-1185">Reference proteome</keyword>
<dbReference type="OrthoDB" id="5523707at2"/>
<reference evidence="2 3" key="1">
    <citation type="submission" date="2013-05" db="EMBL/GenBank/DDBJ databases">
        <title>Genome assembly of Chondromyces apiculatus DSM 436.</title>
        <authorList>
            <person name="Sharma G."/>
            <person name="Khatri I."/>
            <person name="Kaur C."/>
            <person name="Mayilraj S."/>
            <person name="Subramanian S."/>
        </authorList>
    </citation>
    <scope>NUCLEOTIDE SEQUENCE [LARGE SCALE GENOMIC DNA]</scope>
    <source>
        <strain evidence="2 3">DSM 436</strain>
    </source>
</reference>
<protein>
    <submittedName>
        <fullName evidence="2">Uncharacterized protein</fullName>
    </submittedName>
</protein>
<name>A0A017T0Z3_9BACT</name>
<dbReference type="Proteomes" id="UP000019678">
    <property type="component" value="Unassembled WGS sequence"/>
</dbReference>
<organism evidence="2 3">
    <name type="scientific">Chondromyces apiculatus DSM 436</name>
    <dbReference type="NCBI Taxonomy" id="1192034"/>
    <lineage>
        <taxon>Bacteria</taxon>
        <taxon>Pseudomonadati</taxon>
        <taxon>Myxococcota</taxon>
        <taxon>Polyangia</taxon>
        <taxon>Polyangiales</taxon>
        <taxon>Polyangiaceae</taxon>
        <taxon>Chondromyces</taxon>
    </lineage>
</organism>
<sequence>MDPITVATKRFLQELERHWKRHPGGVARLVARVSDRVHLIKALRLAEYEPSNRRPLFVFEAGFEAAEIYFAGLCQQVTSDYELVRKGAAEEGVTLAPLDAPTRSPALTPEAHAMAVLAAAGERLGTHLDGAFVALVPKATADTEAWRRSMERLSRTTRLPSLRMAVLDPEDGPLVGVLGSEGARFSFDTDELFDFVEQQTNRTSAGPPVPPGPSVASGQRAGVGQAPGREAVKPETAAALQALFLKGARGAAKNDFGAAVAAYRSARDLCHDQGLAQEEAMAAFALGGAHLAAGNRPMAQVTYGQAALLAAQEKLWLMSCQAKLGEAGVGWMEQDFGRAARAYAEAASLAKRGEMVPLYIEARRMEGLCHQHRGAEPEAIVAWRKAVEEGTVAEEPARRASTFREVVTALADLLEERGLRPQAIHLRSLLDES</sequence>
<dbReference type="SUPFAM" id="SSF48452">
    <property type="entry name" value="TPR-like"/>
    <property type="match status" value="1"/>
</dbReference>
<evidence type="ECO:0000313" key="2">
    <source>
        <dbReference type="EMBL" id="EYF02226.1"/>
    </source>
</evidence>
<dbReference type="InterPro" id="IPR011990">
    <property type="entry name" value="TPR-like_helical_dom_sf"/>
</dbReference>
<dbReference type="AlphaFoldDB" id="A0A017T0Z3"/>
<evidence type="ECO:0000256" key="1">
    <source>
        <dbReference type="SAM" id="MobiDB-lite"/>
    </source>
</evidence>
<dbReference type="eggNOG" id="COG0457">
    <property type="taxonomic scope" value="Bacteria"/>
</dbReference>
<gene>
    <name evidence="2" type="ORF">CAP_7298</name>
</gene>
<comment type="caution">
    <text evidence="2">The sequence shown here is derived from an EMBL/GenBank/DDBJ whole genome shotgun (WGS) entry which is preliminary data.</text>
</comment>
<dbReference type="STRING" id="1192034.CAP_7298"/>
<feature type="region of interest" description="Disordered" evidence="1">
    <location>
        <begin position="199"/>
        <end position="230"/>
    </location>
</feature>